<evidence type="ECO:0000256" key="1">
    <source>
        <dbReference type="SAM" id="Phobius"/>
    </source>
</evidence>
<dbReference type="Proteomes" id="UP000002866">
    <property type="component" value="Chromosome 1"/>
</dbReference>
<dbReference type="GeneID" id="14493317"/>
<dbReference type="AlphaFoldDB" id="I2GWB0"/>
<gene>
    <name evidence="2" type="primary">TBLA0A06200</name>
    <name evidence="2" type="ORF">TBLA_0A06200</name>
</gene>
<keyword evidence="3" id="KW-1185">Reference proteome</keyword>
<reference evidence="2 3" key="1">
    <citation type="journal article" date="2011" name="Proc. Natl. Acad. Sci. U.S.A.">
        <title>Evolutionary erosion of yeast sex chromosomes by mating-type switching accidents.</title>
        <authorList>
            <person name="Gordon J.L."/>
            <person name="Armisen D."/>
            <person name="Proux-Wera E."/>
            <person name="Oheigeartaigh S.S."/>
            <person name="Byrne K.P."/>
            <person name="Wolfe K.H."/>
        </authorList>
    </citation>
    <scope>NUCLEOTIDE SEQUENCE [LARGE SCALE GENOMIC DNA]</scope>
    <source>
        <strain evidence="3">ATCC 34711 / CBS 6284 / DSM 70876 / NBRC 10599 / NRRL Y-10934 / UCD 77-7</strain>
    </source>
</reference>
<organism evidence="2 3">
    <name type="scientific">Henningerozyma blattae (strain ATCC 34711 / CBS 6284 / DSM 70876 / NBRC 10599 / NRRL Y-10934 / UCD 77-7)</name>
    <name type="common">Yeast</name>
    <name type="synonym">Tetrapisispora blattae</name>
    <dbReference type="NCBI Taxonomy" id="1071380"/>
    <lineage>
        <taxon>Eukaryota</taxon>
        <taxon>Fungi</taxon>
        <taxon>Dikarya</taxon>
        <taxon>Ascomycota</taxon>
        <taxon>Saccharomycotina</taxon>
        <taxon>Saccharomycetes</taxon>
        <taxon>Saccharomycetales</taxon>
        <taxon>Saccharomycetaceae</taxon>
        <taxon>Henningerozyma</taxon>
    </lineage>
</organism>
<evidence type="ECO:0000313" key="3">
    <source>
        <dbReference type="Proteomes" id="UP000002866"/>
    </source>
</evidence>
<keyword evidence="1" id="KW-0812">Transmembrane</keyword>
<protein>
    <submittedName>
        <fullName evidence="2">Uncharacterized protein</fullName>
    </submittedName>
</protein>
<keyword evidence="1" id="KW-0472">Membrane</keyword>
<dbReference type="KEGG" id="tbl:TBLA_0A06200"/>
<dbReference type="EMBL" id="HE806316">
    <property type="protein sequence ID" value="CCH58412.1"/>
    <property type="molecule type" value="Genomic_DNA"/>
</dbReference>
<keyword evidence="1" id="KW-1133">Transmembrane helix</keyword>
<proteinExistence type="predicted"/>
<dbReference type="RefSeq" id="XP_004177931.1">
    <property type="nucleotide sequence ID" value="XM_004177883.1"/>
</dbReference>
<sequence length="175" mass="19945">MFVLALYQSGTSLGNMENLYTSPADEIISWPGRRSFRFGNVRTGVPVTRTFHFSIFLTCFCHLTSLCLEFIYVLLSSLLFFFSRFHAPILSGTRPNVLRIISPRIRLFPGCFPNLSITMLLWDPHRQMGLHFSHSLLQLLHRGQTCCRNSVLRGTQAYYLATLLYGSTITSSTII</sequence>
<name>I2GWB0_HENB6</name>
<dbReference type="InParanoid" id="I2GWB0"/>
<dbReference type="HOGENOM" id="CLU_1533582_0_0_1"/>
<feature type="transmembrane region" description="Helical" evidence="1">
    <location>
        <begin position="55"/>
        <end position="82"/>
    </location>
</feature>
<accession>I2GWB0</accession>
<evidence type="ECO:0000313" key="2">
    <source>
        <dbReference type="EMBL" id="CCH58412.1"/>
    </source>
</evidence>